<keyword evidence="8" id="KW-1185">Reference proteome</keyword>
<dbReference type="InterPro" id="IPR051172">
    <property type="entry name" value="Chlamydia_OmcB"/>
</dbReference>
<dbReference type="Gene3D" id="2.60.40.740">
    <property type="match status" value="1"/>
</dbReference>
<organism evidence="7 8">
    <name type="scientific">Oligosphaera ethanolica</name>
    <dbReference type="NCBI Taxonomy" id="760260"/>
    <lineage>
        <taxon>Bacteria</taxon>
        <taxon>Pseudomonadati</taxon>
        <taxon>Lentisphaerota</taxon>
        <taxon>Oligosphaeria</taxon>
        <taxon>Oligosphaerales</taxon>
        <taxon>Oligosphaeraceae</taxon>
        <taxon>Oligosphaera</taxon>
    </lineage>
</organism>
<evidence type="ECO:0000259" key="5">
    <source>
        <dbReference type="Pfam" id="PF01345"/>
    </source>
</evidence>
<dbReference type="Pfam" id="PF01345">
    <property type="entry name" value="DUF11"/>
    <property type="match status" value="1"/>
</dbReference>
<dbReference type="Gene3D" id="2.60.40.10">
    <property type="entry name" value="Immunoglobulins"/>
    <property type="match status" value="2"/>
</dbReference>
<reference evidence="7" key="1">
    <citation type="submission" date="2023-07" db="EMBL/GenBank/DDBJ databases">
        <title>Genomic Encyclopedia of Type Strains, Phase IV (KMG-IV): sequencing the most valuable type-strain genomes for metagenomic binning, comparative biology and taxonomic classification.</title>
        <authorList>
            <person name="Goeker M."/>
        </authorList>
    </citation>
    <scope>NUCLEOTIDE SEQUENCE</scope>
    <source>
        <strain evidence="7">DSM 24202</strain>
    </source>
</reference>
<dbReference type="Pfam" id="PF17210">
    <property type="entry name" value="SdrD_B"/>
    <property type="match status" value="1"/>
</dbReference>
<name>A0AAE3VFA8_9BACT</name>
<keyword evidence="3" id="KW-0732">Signal</keyword>
<protein>
    <submittedName>
        <fullName evidence="7">Repeat protein (TIGR01451 family)</fullName>
    </submittedName>
</protein>
<feature type="region of interest" description="Disordered" evidence="4">
    <location>
        <begin position="1062"/>
        <end position="1083"/>
    </location>
</feature>
<accession>A0AAE3VFA8</accession>
<sequence length="2094" mass="228747">MALTPANTMIHNQATATYTWSGRDYGVASNAVRNPVAPVYGVRLDPDGTVADPGQTAYGDPGRTVYFPYVLTNTGNTIDSYDLNVVFLQGGFLPSFRAIYLDTNGNGRFDSGENEISRVELLAPGAFVNLLLRIDIPPDAPAGTHLAPELYHDIQARSLGDLSLIDRDNVNRVQLVFDAVLKISKASAVTSAAPGSQVDFILDVINVGSLVAQPETVLVDGVSRRGVLVRDYLTSAVDGLIRYVPGTLAASPAGQRRLARFAGDDTWRELAGATEAALAARIVELGVLFDNAADIFVPSQQARVTFRLAIAEDHPAGLLPNTSRVQYRSRQGEAREDLATNTVRVTVQSRVSQVLIGPYDEPAALGDIFGELNNNGDVTVDPGVPVINPNPYGTQVTGNTVYFLNTVRNNANAPDTINVSIDALTNLPPSWLSNVRIMAVSGIVPRMEADGVTPFLHPNTGKPLFAPSNVSTLFDSNGDGIPDTGPLAPGESRTIAVRMIIPTDALAASGQPNGDNDGQGYRITLRAQSALDPSQSNLTSNSILRVMAPGNFWDPFIKDHDAPDTIGIGTTIPYVNIFGNNGPGPVFNTIIRDELSDYLTNVQNISNGVIYDSTGSGQSITVTGRYEAQTHDVVWHIFEIPSGFTGRIGFSVDVAAGTKDGTEIPNIFSITSDQTQTVRLSNQVLAVVGGENILTINKKVSSDKVDLGDPLRYEVEVHNKGSETLTNAQLTDLLPRGFRYLSGSATLDGKKAEPVISADGSTLRWTLGTLAPNSSLTIAYACVVTTDARLGRNTNNVTISAILPMGSRLQASSGVDVEVEAGMFHNDSIIFGRVFVDHNDDRLQNHAEPGIQGVRLILEDGTYVLTDREGKYHFTGIKPGMHVLRLDQTTLPPGMTAAIVDSQNALNPLSRMVELRYGTPHKANFRVLPVRKESTAEAPSSTSATGAVSAVDAPGNVLRPVRVSTEGAATRVEIECESALLADVAVDAASGIVHVMLPGVDSSKQPDRLALDDPNVASLRCYMDDEDGRAKLQLRLRKRTSGYPAVRHEQTARGVIVNIGDQDRAPDFDPSPATRQAAPAPSPHEFEALILSPEPDETFISSNQITIKTAFFLAGKATLYVNGDVVPEERIGQRGVDVVARRMTCLYYGVNLHPGKNTLRLEVLNPGDNTPRVSEVSVLRAATPVKIALDVTPNPLMADGLTEPQLRITLLDDKGLPTGHGSVVTVTVDKGDILSPDLRLTEPGHQAQVRDGMAMIRLNSAATPETRSIRVIAGDLDQTVKVTFAPHQRSWILSGIASTTVSDSHRRDSGREGGDSDHKLDMDNRVAWFAKGSLPYNMVMTTSYDSKKPRDDGKIFSEQDPLKYYPVYGDESEQQYEAQSRDKLYVKVEKDQSYVMYGDFETGLDKAQLAAYQRSMTGAKLHAESTYLDVDAFFSRNDQVQIKGLEIRGRGVSGYYTLPDKNIIYNSERIVIETRDRWHPDVVLKSDSMTRFTDYSIDYDTGRILFKRPVLSQDNDNNPIFIVADYEVDSRKSKDYNSYGGRAELHNAARTMAVGVTQIRDESAPNDHVLEGVDASIQLKPGLVLSGELAQSSSVDGSDGSAMRLELEGKYDAARYRLYYRNIGNDFDNQSMSGDRAGRMTLGFDGEFDLNDRWSTKEEFYTETDRSSDRRRHVAIHDFIYKRDTRELTLGLGYTEEEDISRSASNGECLRSPFARAGAGFNLSQSLRMELFHQQAFGDSGTDQATRSNADVRYTLNRYADLVLGAERREVPTAGAEYNATFGVEAKLNESTSAFNRLKLENSASGRRVRSGSGLDISHQVSSEWRLGGTAELSHAVRKSKQASDDDFWALTLSSEYRPLSGEGTAVSRYEMRDEDTETSYLTEIGGTLKVGVDYTLFGRNIINYIAAKDDSSDSLSLDLLVGCAYRPVTWDALNVIGDIEFKHEKDTDVADWGRLSRLILSVEGNWQPCDWLILEAKYACKSTSAEYLDSALFSDVKAMAARVDITDRVFVAIGGRVLSQYDVSAHSLSYGATIGFNVVKDLRLAFGYNFEGFEDRDFSRGERWDKGFFVALHWKFDESIFGVLRRLEGEDKP</sequence>
<dbReference type="EMBL" id="JAUSVL010000001">
    <property type="protein sequence ID" value="MDQ0289415.1"/>
    <property type="molecule type" value="Genomic_DNA"/>
</dbReference>
<dbReference type="InterPro" id="IPR047589">
    <property type="entry name" value="DUF11_rpt"/>
</dbReference>
<gene>
    <name evidence="7" type="ORF">J3R75_001522</name>
</gene>
<keyword evidence="2" id="KW-0964">Secreted</keyword>
<comment type="caution">
    <text evidence="7">The sequence shown here is derived from an EMBL/GenBank/DDBJ whole genome shotgun (WGS) entry which is preliminary data.</text>
</comment>
<proteinExistence type="predicted"/>
<evidence type="ECO:0000256" key="1">
    <source>
        <dbReference type="ARBA" id="ARBA00004613"/>
    </source>
</evidence>
<dbReference type="SUPFAM" id="SSF117074">
    <property type="entry name" value="Hypothetical protein PA1324"/>
    <property type="match status" value="1"/>
</dbReference>
<feature type="domain" description="DUF11" evidence="5">
    <location>
        <begin position="694"/>
        <end position="801"/>
    </location>
</feature>
<dbReference type="GO" id="GO:0005576">
    <property type="term" value="C:extracellular region"/>
    <property type="evidence" value="ECO:0007669"/>
    <property type="project" value="UniProtKB-SubCell"/>
</dbReference>
<dbReference type="PANTHER" id="PTHR34819">
    <property type="entry name" value="LARGE CYSTEINE-RICH PERIPLASMIC PROTEIN OMCB"/>
    <property type="match status" value="1"/>
</dbReference>
<evidence type="ECO:0000256" key="4">
    <source>
        <dbReference type="SAM" id="MobiDB-lite"/>
    </source>
</evidence>
<feature type="domain" description="SD-repeat containing protein B" evidence="6">
    <location>
        <begin position="833"/>
        <end position="901"/>
    </location>
</feature>
<dbReference type="InterPro" id="IPR013783">
    <property type="entry name" value="Ig-like_fold"/>
</dbReference>
<dbReference type="PANTHER" id="PTHR34819:SF3">
    <property type="entry name" value="CELL SURFACE PROTEIN"/>
    <property type="match status" value="1"/>
</dbReference>
<evidence type="ECO:0000313" key="8">
    <source>
        <dbReference type="Proteomes" id="UP001238163"/>
    </source>
</evidence>
<dbReference type="InterPro" id="IPR001434">
    <property type="entry name" value="OmcB-like_DUF11"/>
</dbReference>
<dbReference type="InterPro" id="IPR033764">
    <property type="entry name" value="Sdr_B"/>
</dbReference>
<evidence type="ECO:0000259" key="6">
    <source>
        <dbReference type="Pfam" id="PF17210"/>
    </source>
</evidence>
<dbReference type="NCBIfam" id="TIGR01451">
    <property type="entry name" value="B_ant_repeat"/>
    <property type="match status" value="1"/>
</dbReference>
<evidence type="ECO:0000313" key="7">
    <source>
        <dbReference type="EMBL" id="MDQ0289415.1"/>
    </source>
</evidence>
<evidence type="ECO:0000256" key="2">
    <source>
        <dbReference type="ARBA" id="ARBA00022525"/>
    </source>
</evidence>
<dbReference type="RefSeq" id="WP_307260834.1">
    <property type="nucleotide sequence ID" value="NZ_JAUSVL010000001.1"/>
</dbReference>
<evidence type="ECO:0000256" key="3">
    <source>
        <dbReference type="ARBA" id="ARBA00022729"/>
    </source>
</evidence>
<dbReference type="Proteomes" id="UP001238163">
    <property type="component" value="Unassembled WGS sequence"/>
</dbReference>
<comment type="subcellular location">
    <subcellularLocation>
        <location evidence="1">Secreted</location>
    </subcellularLocation>
</comment>